<name>A0AA96QZB9_9CAUD</name>
<proteinExistence type="predicted"/>
<evidence type="ECO:0000313" key="2">
    <source>
        <dbReference type="EMBL" id="WNO47423.1"/>
    </source>
</evidence>
<reference evidence="2" key="1">
    <citation type="submission" date="2023-08" db="EMBL/GenBank/DDBJ databases">
        <authorList>
            <person name="Nazir A."/>
        </authorList>
    </citation>
    <scope>NUCLEOTIDE SEQUENCE</scope>
</reference>
<feature type="region of interest" description="Disordered" evidence="1">
    <location>
        <begin position="116"/>
        <end position="141"/>
    </location>
</feature>
<organism evidence="2">
    <name type="scientific">Staphylococcus phage vB_VibM_10AMN12</name>
    <dbReference type="NCBI Taxonomy" id="3076785"/>
    <lineage>
        <taxon>Viruses</taxon>
        <taxon>Duplodnaviria</taxon>
        <taxon>Heunggongvirae</taxon>
        <taxon>Uroviricota</taxon>
        <taxon>Caudoviricetes</taxon>
    </lineage>
</organism>
<sequence>MKKVIFTTSMIRSGSGMLVSVDEDNNFHDPVFVSVNHVAGSSTYATYCDGSSKSNGRSFTSAEDAWWDAQELYGASEIYPVPMKWLKKEFGKSYTEPLARFKEGLSEAKMKEREAKKLAEESKKKSPSLRWRKSSSGYWNA</sequence>
<evidence type="ECO:0000256" key="1">
    <source>
        <dbReference type="SAM" id="MobiDB-lite"/>
    </source>
</evidence>
<accession>A0AA96QZB9</accession>
<protein>
    <submittedName>
        <fullName evidence="2">Uncharacterized protein</fullName>
    </submittedName>
</protein>
<dbReference type="EMBL" id="OR481006">
    <property type="protein sequence ID" value="WNO47423.1"/>
    <property type="molecule type" value="Genomic_DNA"/>
</dbReference>